<dbReference type="AlphaFoldDB" id="A0A5N6KVQ3"/>
<dbReference type="PANTHER" id="PTHR33365">
    <property type="entry name" value="YALI0B05434P"/>
    <property type="match status" value="1"/>
</dbReference>
<evidence type="ECO:0000256" key="2">
    <source>
        <dbReference type="ARBA" id="ARBA00035112"/>
    </source>
</evidence>
<accession>A0A5N6KVQ3</accession>
<comment type="similarity">
    <text evidence="2">Belongs to the ustYa family.</text>
</comment>
<dbReference type="InterPro" id="IPR021765">
    <property type="entry name" value="UstYa-like"/>
</dbReference>
<feature type="region of interest" description="Disordered" evidence="3">
    <location>
        <begin position="1"/>
        <end position="34"/>
    </location>
</feature>
<evidence type="ECO:0000256" key="3">
    <source>
        <dbReference type="SAM" id="MobiDB-lite"/>
    </source>
</evidence>
<dbReference type="OrthoDB" id="3687641at2759"/>
<protein>
    <submittedName>
        <fullName evidence="4">Uncharacterized protein</fullName>
    </submittedName>
</protein>
<dbReference type="GO" id="GO:0016491">
    <property type="term" value="F:oxidoreductase activity"/>
    <property type="evidence" value="ECO:0007669"/>
    <property type="project" value="UniProtKB-KW"/>
</dbReference>
<dbReference type="Pfam" id="PF11807">
    <property type="entry name" value="UstYa"/>
    <property type="match status" value="1"/>
</dbReference>
<organism evidence="4 5">
    <name type="scientific">Carpinus fangiana</name>
    <dbReference type="NCBI Taxonomy" id="176857"/>
    <lineage>
        <taxon>Eukaryota</taxon>
        <taxon>Viridiplantae</taxon>
        <taxon>Streptophyta</taxon>
        <taxon>Embryophyta</taxon>
        <taxon>Tracheophyta</taxon>
        <taxon>Spermatophyta</taxon>
        <taxon>Magnoliopsida</taxon>
        <taxon>eudicotyledons</taxon>
        <taxon>Gunneridae</taxon>
        <taxon>Pentapetalae</taxon>
        <taxon>rosids</taxon>
        <taxon>fabids</taxon>
        <taxon>Fagales</taxon>
        <taxon>Betulaceae</taxon>
        <taxon>Carpinus</taxon>
    </lineage>
</organism>
<evidence type="ECO:0000313" key="4">
    <source>
        <dbReference type="EMBL" id="KAB8349604.1"/>
    </source>
</evidence>
<reference evidence="4 5" key="1">
    <citation type="submission" date="2019-06" db="EMBL/GenBank/DDBJ databases">
        <title>A chromosomal-level reference genome of Carpinus fangiana (Coryloideae, Betulaceae).</title>
        <authorList>
            <person name="Yang X."/>
            <person name="Wang Z."/>
            <person name="Zhang L."/>
            <person name="Hao G."/>
            <person name="Liu J."/>
            <person name="Yang Y."/>
        </authorList>
    </citation>
    <scope>NUCLEOTIDE SEQUENCE [LARGE SCALE GENOMIC DNA]</scope>
    <source>
        <strain evidence="4">Cfa_2016G</strain>
        <tissue evidence="4">Leaf</tissue>
    </source>
</reference>
<sequence length="181" mass="20038">MANPGSSAKQRTHMAGGMGDTQSLPSGQDWPYVVSQSPPIRQQALMTFQWRLSGKPSRTTAPTPKHPRCHTEPGRPCSPIKAVSSNIPGLRPRAQADVSMDDQKMDHALRPAHVRHCIDMLRQSLMCRPDLTVELVDPAIKASKGFGTRHECQNYGQLLHFMEHWESWKGGADAFVGMGED</sequence>
<proteinExistence type="inferred from homology"/>
<keyword evidence="1" id="KW-0560">Oxidoreductase</keyword>
<comment type="caution">
    <text evidence="4">The sequence shown here is derived from an EMBL/GenBank/DDBJ whole genome shotgun (WGS) entry which is preliminary data.</text>
</comment>
<dbReference type="EMBL" id="VIBQ01000014">
    <property type="protein sequence ID" value="KAB8349604.1"/>
    <property type="molecule type" value="Genomic_DNA"/>
</dbReference>
<evidence type="ECO:0000256" key="1">
    <source>
        <dbReference type="ARBA" id="ARBA00023002"/>
    </source>
</evidence>
<name>A0A5N6KVQ3_9ROSI</name>
<dbReference type="PANTHER" id="PTHR33365:SF11">
    <property type="entry name" value="TAT PATHWAY SIGNAL SEQUENCE"/>
    <property type="match status" value="1"/>
</dbReference>
<evidence type="ECO:0000313" key="5">
    <source>
        <dbReference type="Proteomes" id="UP000327013"/>
    </source>
</evidence>
<gene>
    <name evidence="4" type="ORF">FH972_023627</name>
</gene>
<keyword evidence="5" id="KW-1185">Reference proteome</keyword>
<dbReference type="Proteomes" id="UP000327013">
    <property type="component" value="Unassembled WGS sequence"/>
</dbReference>
<feature type="region of interest" description="Disordered" evidence="3">
    <location>
        <begin position="52"/>
        <end position="76"/>
    </location>
</feature>